<keyword evidence="1" id="KW-0472">Membrane</keyword>
<evidence type="ECO:0000313" key="2">
    <source>
        <dbReference type="EMBL" id="QTR45155.1"/>
    </source>
</evidence>
<sequence length="220" mass="23445">MEYLLLGVLLLGVVLFVLGWLVMAGICFQRHPVTGFIALIPGVNMLTLPAMWHRVSAWVITSVMGLLLASVAWFAGANTQVYSRAHAIGLNVAAPPASLADAATQQPPVATHTIDIPSEARTAAPPPTPVDVLAGAKTLPTAALYHVVFKPIEVSELTDKTGQYVRITQKDGREHEGKLMSVSGSDIGLEERQGGGSTIRTIRLSEIHAAALMTHEQAKE</sequence>
<evidence type="ECO:0000313" key="3">
    <source>
        <dbReference type="Proteomes" id="UP000672039"/>
    </source>
</evidence>
<name>A0ABX7WNX7_9GAMM</name>
<proteinExistence type="predicted"/>
<feature type="transmembrane region" description="Helical" evidence="1">
    <location>
        <begin position="55"/>
        <end position="75"/>
    </location>
</feature>
<gene>
    <name evidence="2" type="ORF">J9253_14235</name>
</gene>
<keyword evidence="3" id="KW-1185">Reference proteome</keyword>
<dbReference type="Proteomes" id="UP000672039">
    <property type="component" value="Chromosome"/>
</dbReference>
<organism evidence="2 3">
    <name type="scientific">Thiothrix litoralis</name>
    <dbReference type="NCBI Taxonomy" id="2891210"/>
    <lineage>
        <taxon>Bacteria</taxon>
        <taxon>Pseudomonadati</taxon>
        <taxon>Pseudomonadota</taxon>
        <taxon>Gammaproteobacteria</taxon>
        <taxon>Thiotrichales</taxon>
        <taxon>Thiotrichaceae</taxon>
        <taxon>Thiothrix</taxon>
    </lineage>
</organism>
<protein>
    <submittedName>
        <fullName evidence="2">Uncharacterized protein</fullName>
    </submittedName>
</protein>
<keyword evidence="1" id="KW-1133">Transmembrane helix</keyword>
<evidence type="ECO:0000256" key="1">
    <source>
        <dbReference type="SAM" id="Phobius"/>
    </source>
</evidence>
<dbReference type="RefSeq" id="WP_210221582.1">
    <property type="nucleotide sequence ID" value="NZ_CP072801.1"/>
</dbReference>
<reference evidence="2 3" key="1">
    <citation type="submission" date="2021-04" db="EMBL/GenBank/DDBJ databases">
        <title>Genomics, taxonomy and metabolism of representatives of sulfur bacteria of the genus Thiothrix: Thiothrix fructosivorans QT, Thiothrix unzii A1T and three new species, Thiothrix subterranea sp. nov., Thiothrix litoralis sp. nov. and 'Candidatus Thiothrix anitrata' sp. nov.</title>
        <authorList>
            <person name="Ravin N.V."/>
            <person name="Smolyakov D."/>
            <person name="Rudenko T.S."/>
            <person name="Mardanov A.V."/>
            <person name="Beletsky A.V."/>
            <person name="Markov N.D."/>
            <person name="Fomenkov A.I."/>
            <person name="Roberts R.J."/>
            <person name="Karnachuk O.V."/>
            <person name="Novikov A."/>
            <person name="Grabovich M.Y."/>
        </authorList>
    </citation>
    <scope>NUCLEOTIDE SEQUENCE [LARGE SCALE GENOMIC DNA]</scope>
    <source>
        <strain evidence="2 3">AS</strain>
    </source>
</reference>
<dbReference type="EMBL" id="CP072801">
    <property type="protein sequence ID" value="QTR45155.1"/>
    <property type="molecule type" value="Genomic_DNA"/>
</dbReference>
<accession>A0ABX7WNX7</accession>
<keyword evidence="1" id="KW-0812">Transmembrane</keyword>